<reference evidence="12 13" key="1">
    <citation type="journal article" date="2016" name="Nat. Commun.">
        <title>Thousands of microbial genomes shed light on interconnected biogeochemical processes in an aquifer system.</title>
        <authorList>
            <person name="Anantharaman K."/>
            <person name="Brown C.T."/>
            <person name="Hug L.A."/>
            <person name="Sharon I."/>
            <person name="Castelle C.J."/>
            <person name="Probst A.J."/>
            <person name="Thomas B.C."/>
            <person name="Singh A."/>
            <person name="Wilkins M.J."/>
            <person name="Karaoz U."/>
            <person name="Brodie E.L."/>
            <person name="Williams K.H."/>
            <person name="Hubbard S.S."/>
            <person name="Banfield J.F."/>
        </authorList>
    </citation>
    <scope>NUCLEOTIDE SEQUENCE [LARGE SCALE GENOMIC DNA]</scope>
</reference>
<dbReference type="SUPFAM" id="SSF52980">
    <property type="entry name" value="Restriction endonuclease-like"/>
    <property type="match status" value="1"/>
</dbReference>
<feature type="domain" description="UvrD-like helicase C-terminal" evidence="11">
    <location>
        <begin position="11"/>
        <end position="98"/>
    </location>
</feature>
<protein>
    <submittedName>
        <fullName evidence="12">Uncharacterized protein</fullName>
    </submittedName>
</protein>
<evidence type="ECO:0000313" key="12">
    <source>
        <dbReference type="EMBL" id="OGG13245.1"/>
    </source>
</evidence>
<proteinExistence type="predicted"/>
<dbReference type="CDD" id="cd18807">
    <property type="entry name" value="SF1_C_UvrD"/>
    <property type="match status" value="1"/>
</dbReference>
<dbReference type="InterPro" id="IPR000212">
    <property type="entry name" value="DNA_helicase_UvrD/REP"/>
</dbReference>
<evidence type="ECO:0000256" key="2">
    <source>
        <dbReference type="ARBA" id="ARBA00022741"/>
    </source>
</evidence>
<keyword evidence="4" id="KW-0378">Hydrolase</keyword>
<dbReference type="STRING" id="1798382.A3D77_05265"/>
<dbReference type="InterPro" id="IPR014017">
    <property type="entry name" value="DNA_helicase_UvrD-like_C"/>
</dbReference>
<dbReference type="PANTHER" id="PTHR11070:SF2">
    <property type="entry name" value="ATP-DEPENDENT DNA HELICASE SRS2"/>
    <property type="match status" value="1"/>
</dbReference>
<dbReference type="GO" id="GO:0000725">
    <property type="term" value="P:recombinational repair"/>
    <property type="evidence" value="ECO:0007669"/>
    <property type="project" value="TreeGrafter"/>
</dbReference>
<dbReference type="GO" id="GO:0004527">
    <property type="term" value="F:exonuclease activity"/>
    <property type="evidence" value="ECO:0007669"/>
    <property type="project" value="UniProtKB-KW"/>
</dbReference>
<name>A0A1F5ZLN5_9BACT</name>
<sequence length="405" mass="46821">MMELGESPLSADTDWSEEDAVNILTIHSSKGLEFPVVFLVNLVQNRFPTNERAETIPIPDALVKEILPEGDYHMEEERRLFYVGMTRARDRLFFTAANYYGEGKRERKISPFVVETLGEVEITRLRESRSGEVKKDTIQLSFLDFKKKEEITLPLKPNKKSEFSYLSFSQIETYNTCPLQYKYRYILRIPVPPTAAGSFGTSIHLTLQRFYEEVKRSEKPTCEHLLELLKNSWLPIGYGSKEYEDAMKKRGIGMLTNFYQKFYDPDCIPDSLEQVFKIKLTPNLTIGGKIDRVDKNPDGSLEVIDYKTGKRPTDKKIKENLQMTVYALAAADPHIYNTPCEDVTLTFYFFEANEKVSGKRTKEDLERAKGEIVKKSEEIQNSLFEAKVGPWCNFCDFKMICEAWQ</sequence>
<comment type="caution">
    <text evidence="12">The sequence shown here is derived from an EMBL/GenBank/DDBJ whole genome shotgun (WGS) entry which is preliminary data.</text>
</comment>
<evidence type="ECO:0000256" key="9">
    <source>
        <dbReference type="ARBA" id="ARBA00023204"/>
    </source>
</evidence>
<keyword evidence="8" id="KW-0238">DNA-binding</keyword>
<dbReference type="SUPFAM" id="SSF52540">
    <property type="entry name" value="P-loop containing nucleoside triphosphate hydrolases"/>
    <property type="match status" value="1"/>
</dbReference>
<keyword evidence="7" id="KW-0067">ATP-binding</keyword>
<evidence type="ECO:0000313" key="13">
    <source>
        <dbReference type="Proteomes" id="UP000176923"/>
    </source>
</evidence>
<organism evidence="12 13">
    <name type="scientific">Candidatus Gottesmanbacteria bacterium RIFCSPHIGHO2_02_FULL_39_11</name>
    <dbReference type="NCBI Taxonomy" id="1798382"/>
    <lineage>
        <taxon>Bacteria</taxon>
        <taxon>Candidatus Gottesmaniibacteriota</taxon>
    </lineage>
</organism>
<dbReference type="InterPro" id="IPR011335">
    <property type="entry name" value="Restrct_endonuc-II-like"/>
</dbReference>
<evidence type="ECO:0000256" key="1">
    <source>
        <dbReference type="ARBA" id="ARBA00022722"/>
    </source>
</evidence>
<dbReference type="AlphaFoldDB" id="A0A1F5ZLN5"/>
<keyword evidence="2" id="KW-0547">Nucleotide-binding</keyword>
<dbReference type="PANTHER" id="PTHR11070">
    <property type="entry name" value="UVRD / RECB / PCRA DNA HELICASE FAMILY MEMBER"/>
    <property type="match status" value="1"/>
</dbReference>
<feature type="domain" description="PD-(D/E)XK endonuclease-like" evidence="10">
    <location>
        <begin position="166"/>
        <end position="402"/>
    </location>
</feature>
<dbReference type="Pfam" id="PF13361">
    <property type="entry name" value="UvrD_C"/>
    <property type="match status" value="1"/>
</dbReference>
<evidence type="ECO:0000259" key="11">
    <source>
        <dbReference type="Pfam" id="PF13361"/>
    </source>
</evidence>
<dbReference type="GO" id="GO:0043138">
    <property type="term" value="F:3'-5' DNA helicase activity"/>
    <property type="evidence" value="ECO:0007669"/>
    <property type="project" value="TreeGrafter"/>
</dbReference>
<dbReference type="InterPro" id="IPR011604">
    <property type="entry name" value="PDDEXK-like_dom_sf"/>
</dbReference>
<evidence type="ECO:0000256" key="7">
    <source>
        <dbReference type="ARBA" id="ARBA00022840"/>
    </source>
</evidence>
<dbReference type="GO" id="GO:0005524">
    <property type="term" value="F:ATP binding"/>
    <property type="evidence" value="ECO:0007669"/>
    <property type="project" value="UniProtKB-KW"/>
</dbReference>
<dbReference type="InterPro" id="IPR027417">
    <property type="entry name" value="P-loop_NTPase"/>
</dbReference>
<gene>
    <name evidence="12" type="ORF">A3D77_05265</name>
</gene>
<evidence type="ECO:0000259" key="10">
    <source>
        <dbReference type="Pfam" id="PF12705"/>
    </source>
</evidence>
<dbReference type="GO" id="GO:0003677">
    <property type="term" value="F:DNA binding"/>
    <property type="evidence" value="ECO:0007669"/>
    <property type="project" value="UniProtKB-KW"/>
</dbReference>
<evidence type="ECO:0000256" key="5">
    <source>
        <dbReference type="ARBA" id="ARBA00022806"/>
    </source>
</evidence>
<keyword evidence="3" id="KW-0227">DNA damage</keyword>
<accession>A0A1F5ZLN5</accession>
<dbReference type="Gene3D" id="3.40.50.300">
    <property type="entry name" value="P-loop containing nucleotide triphosphate hydrolases"/>
    <property type="match status" value="1"/>
</dbReference>
<evidence type="ECO:0000256" key="4">
    <source>
        <dbReference type="ARBA" id="ARBA00022801"/>
    </source>
</evidence>
<dbReference type="Gene3D" id="1.10.486.10">
    <property type="entry name" value="PCRA, domain 4"/>
    <property type="match status" value="1"/>
</dbReference>
<evidence type="ECO:0000256" key="8">
    <source>
        <dbReference type="ARBA" id="ARBA00023125"/>
    </source>
</evidence>
<dbReference type="GO" id="GO:0033202">
    <property type="term" value="C:DNA helicase complex"/>
    <property type="evidence" value="ECO:0007669"/>
    <property type="project" value="TreeGrafter"/>
</dbReference>
<dbReference type="Gene3D" id="3.90.320.10">
    <property type="match status" value="1"/>
</dbReference>
<evidence type="ECO:0000256" key="6">
    <source>
        <dbReference type="ARBA" id="ARBA00022839"/>
    </source>
</evidence>
<keyword evidence="1" id="KW-0540">Nuclease</keyword>
<dbReference type="InterPro" id="IPR038726">
    <property type="entry name" value="PDDEXK_AddAB-type"/>
</dbReference>
<keyword evidence="5" id="KW-0347">Helicase</keyword>
<evidence type="ECO:0000256" key="3">
    <source>
        <dbReference type="ARBA" id="ARBA00022763"/>
    </source>
</evidence>
<dbReference type="Pfam" id="PF12705">
    <property type="entry name" value="PDDEXK_1"/>
    <property type="match status" value="1"/>
</dbReference>
<keyword evidence="6" id="KW-0269">Exonuclease</keyword>
<dbReference type="EMBL" id="MFJL01000038">
    <property type="protein sequence ID" value="OGG13245.1"/>
    <property type="molecule type" value="Genomic_DNA"/>
</dbReference>
<dbReference type="Proteomes" id="UP000176923">
    <property type="component" value="Unassembled WGS sequence"/>
</dbReference>
<keyword evidence="9" id="KW-0234">DNA repair</keyword>
<dbReference type="GO" id="GO:0005829">
    <property type="term" value="C:cytosol"/>
    <property type="evidence" value="ECO:0007669"/>
    <property type="project" value="TreeGrafter"/>
</dbReference>